<feature type="compositionally biased region" description="Polar residues" evidence="1">
    <location>
        <begin position="47"/>
        <end position="74"/>
    </location>
</feature>
<organism evidence="2 3">
    <name type="scientific">Plectonema cf. radiosum LEGE 06105</name>
    <dbReference type="NCBI Taxonomy" id="945769"/>
    <lineage>
        <taxon>Bacteria</taxon>
        <taxon>Bacillati</taxon>
        <taxon>Cyanobacteriota</taxon>
        <taxon>Cyanophyceae</taxon>
        <taxon>Oscillatoriophycideae</taxon>
        <taxon>Oscillatoriales</taxon>
        <taxon>Microcoleaceae</taxon>
        <taxon>Plectonema</taxon>
    </lineage>
</organism>
<dbReference type="AlphaFoldDB" id="A0A8J7K066"/>
<sequence>MANNNTPIETKNSSSKSAVSINPDGTETRYSLASVSVDDGTGDLKTLSVSSNGMSGENGTNVRDTTSGSNSNTANDDEAITITDLTSTAPEEDISQTRQTESSQEQSLIIDSFINNGSFEGNSFEGGTFQNWRTIGDTSIETQEIGIEPTDGEFQALITNGFSDAGGSVEESDLSQFLNLPSASLDALLDGNATEGSGIKQTFTAQAGDILEFDYSLLTNEATPSATFNDSAFFTLGNFALELGDTFDPTFSDKSVQGFSEATDSKTIKVAISQAGTYDLGFGIVDLTDSIVDSAILLDDVKLIPTGVVPFSSQSNDDPMSADVDFTFGSNGFEPVNGSSNTQQ</sequence>
<comment type="caution">
    <text evidence="2">The sequence shown here is derived from an EMBL/GenBank/DDBJ whole genome shotgun (WGS) entry which is preliminary data.</text>
</comment>
<feature type="region of interest" description="Disordered" evidence="1">
    <location>
        <begin position="1"/>
        <end position="106"/>
    </location>
</feature>
<accession>A0A8J7K066</accession>
<name>A0A8J7K066_9CYAN</name>
<gene>
    <name evidence="2" type="ORF">IQ247_11805</name>
</gene>
<evidence type="ECO:0000256" key="1">
    <source>
        <dbReference type="SAM" id="MobiDB-lite"/>
    </source>
</evidence>
<feature type="compositionally biased region" description="Polar residues" evidence="1">
    <location>
        <begin position="1"/>
        <end position="34"/>
    </location>
</feature>
<dbReference type="Proteomes" id="UP000620559">
    <property type="component" value="Unassembled WGS sequence"/>
</dbReference>
<keyword evidence="3" id="KW-1185">Reference proteome</keyword>
<protein>
    <submittedName>
        <fullName evidence="2">Uncharacterized protein</fullName>
    </submittedName>
</protein>
<reference evidence="2" key="1">
    <citation type="submission" date="2020-10" db="EMBL/GenBank/DDBJ databases">
        <authorList>
            <person name="Castelo-Branco R."/>
            <person name="Eusebio N."/>
            <person name="Adriana R."/>
            <person name="Vieira A."/>
            <person name="Brugerolle De Fraissinette N."/>
            <person name="Rezende De Castro R."/>
            <person name="Schneider M.P."/>
            <person name="Vasconcelos V."/>
            <person name="Leao P.N."/>
        </authorList>
    </citation>
    <scope>NUCLEOTIDE SEQUENCE</scope>
    <source>
        <strain evidence="2">LEGE 06105</strain>
    </source>
</reference>
<evidence type="ECO:0000313" key="3">
    <source>
        <dbReference type="Proteomes" id="UP000620559"/>
    </source>
</evidence>
<dbReference type="EMBL" id="JADEWL010000031">
    <property type="protein sequence ID" value="MBE9213346.1"/>
    <property type="molecule type" value="Genomic_DNA"/>
</dbReference>
<dbReference type="RefSeq" id="WP_193920175.1">
    <property type="nucleotide sequence ID" value="NZ_JADEWL010000031.1"/>
</dbReference>
<proteinExistence type="predicted"/>
<feature type="compositionally biased region" description="Low complexity" evidence="1">
    <location>
        <begin position="96"/>
        <end position="106"/>
    </location>
</feature>
<evidence type="ECO:0000313" key="2">
    <source>
        <dbReference type="EMBL" id="MBE9213346.1"/>
    </source>
</evidence>